<dbReference type="EMBL" id="JALP01000079">
    <property type="protein sequence ID" value="THG91296.1"/>
    <property type="molecule type" value="Genomic_DNA"/>
</dbReference>
<feature type="region of interest" description="Disordered" evidence="1">
    <location>
        <begin position="203"/>
        <end position="223"/>
    </location>
</feature>
<feature type="domain" description="PepSY" evidence="3">
    <location>
        <begin position="225"/>
        <end position="282"/>
    </location>
</feature>
<comment type="caution">
    <text evidence="4">The sequence shown here is derived from an EMBL/GenBank/DDBJ whole genome shotgun (WGS) entry which is preliminary data.</text>
</comment>
<gene>
    <name evidence="4" type="ORF">AJ85_05830</name>
</gene>
<feature type="domain" description="PepSY" evidence="3">
    <location>
        <begin position="64"/>
        <end position="120"/>
    </location>
</feature>
<dbReference type="InterPro" id="IPR025711">
    <property type="entry name" value="PepSY"/>
</dbReference>
<proteinExistence type="predicted"/>
<evidence type="ECO:0000256" key="2">
    <source>
        <dbReference type="SAM" id="SignalP"/>
    </source>
</evidence>
<reference evidence="4 5" key="1">
    <citation type="submission" date="2014-01" db="EMBL/GenBank/DDBJ databases">
        <title>Draft genome sequencing of Bacillus alcalophilus CGMCC 1.3604.</title>
        <authorList>
            <person name="Yang J."/>
            <person name="Diao L."/>
            <person name="Yang S."/>
        </authorList>
    </citation>
    <scope>NUCLEOTIDE SEQUENCE [LARGE SCALE GENOMIC DNA]</scope>
    <source>
        <strain evidence="4 5">CGMCC 1.3604</strain>
    </source>
</reference>
<feature type="signal peptide" evidence="2">
    <location>
        <begin position="1"/>
        <end position="19"/>
    </location>
</feature>
<evidence type="ECO:0000313" key="5">
    <source>
        <dbReference type="Proteomes" id="UP000297014"/>
    </source>
</evidence>
<feature type="chain" id="PRO_5038973504" description="PepSY domain-containing protein" evidence="2">
    <location>
        <begin position="20"/>
        <end position="285"/>
    </location>
</feature>
<sequence>MKKTTIMFTALLLSVGATAVVAANDSDSKGGNQTPLSDSGESIVLQSTVQNIGETTVQKKDGLITKEEAKKAALAVLDGKIKEVERDKEDGRLIYEVEVLFEGEEYDFDIDAYTAEVIEIDDDLLKTPVANEMKITVEEAKEIANKLVPNSKIDDIDLKKERGIYLYDIELELNDEDGDLYLDANTGEVIKLDGDIMKEMERMTTKSKSSSESNNGKTNESTSYISKEEAAKIALDYLGEGKLDEVERKIKSGNVLYEVEIEIHDDDVEVYVDAITGNVLYVDWD</sequence>
<evidence type="ECO:0000259" key="3">
    <source>
        <dbReference type="Pfam" id="PF03413"/>
    </source>
</evidence>
<feature type="domain" description="PepSY" evidence="3">
    <location>
        <begin position="134"/>
        <end position="191"/>
    </location>
</feature>
<organism evidence="4 5">
    <name type="scientific">Alkalihalobacillus alcalophilus ATCC 27647 = CGMCC 1.3604</name>
    <dbReference type="NCBI Taxonomy" id="1218173"/>
    <lineage>
        <taxon>Bacteria</taxon>
        <taxon>Bacillati</taxon>
        <taxon>Bacillota</taxon>
        <taxon>Bacilli</taxon>
        <taxon>Bacillales</taxon>
        <taxon>Bacillaceae</taxon>
        <taxon>Alkalihalobacillus</taxon>
    </lineage>
</organism>
<dbReference type="OrthoDB" id="5361545at2"/>
<feature type="compositionally biased region" description="Low complexity" evidence="1">
    <location>
        <begin position="206"/>
        <end position="223"/>
    </location>
</feature>
<dbReference type="AlphaFoldDB" id="A0A4S4K137"/>
<protein>
    <recommendedName>
        <fullName evidence="3">PepSY domain-containing protein</fullName>
    </recommendedName>
</protein>
<evidence type="ECO:0000313" key="4">
    <source>
        <dbReference type="EMBL" id="THG91296.1"/>
    </source>
</evidence>
<name>A0A4S4K137_ALKAL</name>
<accession>A0A4S4K137</accession>
<dbReference type="Proteomes" id="UP000297014">
    <property type="component" value="Unassembled WGS sequence"/>
</dbReference>
<keyword evidence="2" id="KW-0732">Signal</keyword>
<dbReference type="Pfam" id="PF03413">
    <property type="entry name" value="PepSY"/>
    <property type="match status" value="3"/>
</dbReference>
<dbReference type="Gene3D" id="3.10.450.40">
    <property type="match status" value="3"/>
</dbReference>
<evidence type="ECO:0000256" key="1">
    <source>
        <dbReference type="SAM" id="MobiDB-lite"/>
    </source>
</evidence>
<dbReference type="RefSeq" id="WP_003321032.1">
    <property type="nucleotide sequence ID" value="NZ_ALPT02000023.1"/>
</dbReference>